<reference evidence="2" key="1">
    <citation type="journal article" date="2014" name="Front. Microbiol.">
        <title>High frequency of phylogenetically diverse reductive dehalogenase-homologous genes in deep subseafloor sedimentary metagenomes.</title>
        <authorList>
            <person name="Kawai M."/>
            <person name="Futagami T."/>
            <person name="Toyoda A."/>
            <person name="Takaki Y."/>
            <person name="Nishi S."/>
            <person name="Hori S."/>
            <person name="Arai W."/>
            <person name="Tsubouchi T."/>
            <person name="Morono Y."/>
            <person name="Uchiyama I."/>
            <person name="Ito T."/>
            <person name="Fujiyama A."/>
            <person name="Inagaki F."/>
            <person name="Takami H."/>
        </authorList>
    </citation>
    <scope>NUCLEOTIDE SEQUENCE</scope>
    <source>
        <strain evidence="2">Expedition CK06-06</strain>
    </source>
</reference>
<dbReference type="GO" id="GO:0004792">
    <property type="term" value="F:thiosulfate-cyanide sulfurtransferase activity"/>
    <property type="evidence" value="ECO:0007669"/>
    <property type="project" value="TreeGrafter"/>
</dbReference>
<name>X0T373_9ZZZZ</name>
<evidence type="ECO:0000313" key="2">
    <source>
        <dbReference type="EMBL" id="GAF70470.1"/>
    </source>
</evidence>
<comment type="caution">
    <text evidence="2">The sequence shown here is derived from an EMBL/GenBank/DDBJ whole genome shotgun (WGS) entry which is preliminary data.</text>
</comment>
<dbReference type="PANTHER" id="PTHR10953">
    <property type="entry name" value="UBIQUITIN-ACTIVATING ENZYME E1"/>
    <property type="match status" value="1"/>
</dbReference>
<dbReference type="InterPro" id="IPR045886">
    <property type="entry name" value="ThiF/MoeB/HesA"/>
</dbReference>
<sequence length="264" mass="30333">AQCIRFRKPLVDGGVSGYYGHIYTIFPYRNACYECNPLPDLKSDEMAACTVVGVPRKRIHCVFKGDMAFKERFDRDPDPKSIENIRFIQKVANELVSKHNFLPEYTEDDIVKILDRHDPGIITINATISALQSHEAVKILHWKKGHKGLGEPITSYMIFNAVTMKLYHIEKKRNPECSQCGKNVRRVAIKMKNSSPCMNIIKTLEKNRFELESEFEPVLTLLDFNDIIVLDLEQSPIQNSLRNYEFLTVAGFKGGEIYVTLKFK</sequence>
<dbReference type="PANTHER" id="PTHR10953:SF102">
    <property type="entry name" value="ADENYLYLTRANSFERASE AND SULFURTRANSFERASE MOCS3"/>
    <property type="match status" value="1"/>
</dbReference>
<dbReference type="AlphaFoldDB" id="X0T373"/>
<proteinExistence type="predicted"/>
<gene>
    <name evidence="2" type="ORF">S01H1_17257</name>
</gene>
<dbReference type="GO" id="GO:0005737">
    <property type="term" value="C:cytoplasm"/>
    <property type="evidence" value="ECO:0007669"/>
    <property type="project" value="TreeGrafter"/>
</dbReference>
<accession>X0T373</accession>
<dbReference type="GO" id="GO:0008641">
    <property type="term" value="F:ubiquitin-like modifier activating enzyme activity"/>
    <property type="evidence" value="ECO:0007669"/>
    <property type="project" value="InterPro"/>
</dbReference>
<dbReference type="InterPro" id="IPR000594">
    <property type="entry name" value="ThiF_NAD_FAD-bd"/>
</dbReference>
<dbReference type="InterPro" id="IPR035985">
    <property type="entry name" value="Ubiquitin-activating_enz"/>
</dbReference>
<feature type="non-terminal residue" evidence="2">
    <location>
        <position position="1"/>
    </location>
</feature>
<dbReference type="SUPFAM" id="SSF69572">
    <property type="entry name" value="Activating enzymes of the ubiquitin-like proteins"/>
    <property type="match status" value="1"/>
</dbReference>
<dbReference type="EMBL" id="BARS01009146">
    <property type="protein sequence ID" value="GAF70470.1"/>
    <property type="molecule type" value="Genomic_DNA"/>
</dbReference>
<feature type="domain" description="THIF-type NAD/FAD binding fold" evidence="1">
    <location>
        <begin position="2"/>
        <end position="178"/>
    </location>
</feature>
<dbReference type="Pfam" id="PF00899">
    <property type="entry name" value="ThiF"/>
    <property type="match status" value="1"/>
</dbReference>
<organism evidence="2">
    <name type="scientific">marine sediment metagenome</name>
    <dbReference type="NCBI Taxonomy" id="412755"/>
    <lineage>
        <taxon>unclassified sequences</taxon>
        <taxon>metagenomes</taxon>
        <taxon>ecological metagenomes</taxon>
    </lineage>
</organism>
<dbReference type="Gene3D" id="3.40.50.720">
    <property type="entry name" value="NAD(P)-binding Rossmann-like Domain"/>
    <property type="match status" value="1"/>
</dbReference>
<evidence type="ECO:0000259" key="1">
    <source>
        <dbReference type="Pfam" id="PF00899"/>
    </source>
</evidence>
<protein>
    <recommendedName>
        <fullName evidence="1">THIF-type NAD/FAD binding fold domain-containing protein</fullName>
    </recommendedName>
</protein>
<dbReference type="GO" id="GO:0016779">
    <property type="term" value="F:nucleotidyltransferase activity"/>
    <property type="evidence" value="ECO:0007669"/>
    <property type="project" value="TreeGrafter"/>
</dbReference>